<name>A0A3D3RFW8_9PLAN</name>
<dbReference type="PANTHER" id="PTHR30204">
    <property type="entry name" value="REDOX-CYCLING DRUG-SENSING TRANSCRIPTIONAL ACTIVATOR SOXR"/>
    <property type="match status" value="1"/>
</dbReference>
<evidence type="ECO:0000256" key="1">
    <source>
        <dbReference type="ARBA" id="ARBA00023125"/>
    </source>
</evidence>
<evidence type="ECO:0000259" key="2">
    <source>
        <dbReference type="PROSITE" id="PS50937"/>
    </source>
</evidence>
<dbReference type="InterPro" id="IPR009061">
    <property type="entry name" value="DNA-bd_dom_put_sf"/>
</dbReference>
<dbReference type="Proteomes" id="UP000263642">
    <property type="component" value="Unassembled WGS sequence"/>
</dbReference>
<dbReference type="InterPro" id="IPR047057">
    <property type="entry name" value="MerR_fam"/>
</dbReference>
<dbReference type="PANTHER" id="PTHR30204:SF92">
    <property type="entry name" value="HTH-TYPE TRANSCRIPTIONAL REGULATOR ZNTR"/>
    <property type="match status" value="1"/>
</dbReference>
<feature type="domain" description="HTH merR-type" evidence="2">
    <location>
        <begin position="3"/>
        <end position="72"/>
    </location>
</feature>
<dbReference type="CDD" id="cd04770">
    <property type="entry name" value="HTH_HMRTR"/>
    <property type="match status" value="1"/>
</dbReference>
<accession>A0A3D3RFW8</accession>
<sequence length="141" mass="15820">MKLLTIGKVAEQAGVGIETIRFYEREGLLEKPTRSASGYRQFNVDVVKRLTFICRAKELGFTLKEIKELLSLRVDSEFCCEDVKAKVGVKIADIESKVATLRKIKKALVRLSTACGKRKQTAECPILEALDGRKSTLTRKE</sequence>
<evidence type="ECO:0000313" key="4">
    <source>
        <dbReference type="Proteomes" id="UP000263642"/>
    </source>
</evidence>
<protein>
    <submittedName>
        <fullName evidence="3">Heavy metal-responsive transcriptional regulator</fullName>
    </submittedName>
</protein>
<dbReference type="PRINTS" id="PR00040">
    <property type="entry name" value="HTHMERR"/>
</dbReference>
<proteinExistence type="predicted"/>
<comment type="caution">
    <text evidence="3">The sequence shown here is derived from an EMBL/GenBank/DDBJ whole genome shotgun (WGS) entry which is preliminary data.</text>
</comment>
<dbReference type="AlphaFoldDB" id="A0A3D3RFW8"/>
<gene>
    <name evidence="3" type="ORF">DIT97_29425</name>
</gene>
<dbReference type="SMART" id="SM00422">
    <property type="entry name" value="HTH_MERR"/>
    <property type="match status" value="1"/>
</dbReference>
<dbReference type="SUPFAM" id="SSF46955">
    <property type="entry name" value="Putative DNA-binding domain"/>
    <property type="match status" value="1"/>
</dbReference>
<reference evidence="3 4" key="1">
    <citation type="journal article" date="2018" name="Nat. Biotechnol.">
        <title>A standardized bacterial taxonomy based on genome phylogeny substantially revises the tree of life.</title>
        <authorList>
            <person name="Parks D.H."/>
            <person name="Chuvochina M."/>
            <person name="Waite D.W."/>
            <person name="Rinke C."/>
            <person name="Skarshewski A."/>
            <person name="Chaumeil P.A."/>
            <person name="Hugenholtz P."/>
        </authorList>
    </citation>
    <scope>NUCLEOTIDE SEQUENCE [LARGE SCALE GENOMIC DNA]</scope>
    <source>
        <strain evidence="3">UBA9375</strain>
    </source>
</reference>
<dbReference type="GO" id="GO:0003677">
    <property type="term" value="F:DNA binding"/>
    <property type="evidence" value="ECO:0007669"/>
    <property type="project" value="UniProtKB-KW"/>
</dbReference>
<dbReference type="EMBL" id="DQAY01000182">
    <property type="protein sequence ID" value="HCO26927.1"/>
    <property type="molecule type" value="Genomic_DNA"/>
</dbReference>
<dbReference type="Gene3D" id="1.10.1660.10">
    <property type="match status" value="1"/>
</dbReference>
<dbReference type="Pfam" id="PF13411">
    <property type="entry name" value="MerR_1"/>
    <property type="match status" value="1"/>
</dbReference>
<dbReference type="InterPro" id="IPR000551">
    <property type="entry name" value="MerR-type_HTH_dom"/>
</dbReference>
<evidence type="ECO:0000313" key="3">
    <source>
        <dbReference type="EMBL" id="HCO26927.1"/>
    </source>
</evidence>
<dbReference type="PROSITE" id="PS50937">
    <property type="entry name" value="HTH_MERR_2"/>
    <property type="match status" value="1"/>
</dbReference>
<keyword evidence="1" id="KW-0238">DNA-binding</keyword>
<dbReference type="GO" id="GO:0003700">
    <property type="term" value="F:DNA-binding transcription factor activity"/>
    <property type="evidence" value="ECO:0007669"/>
    <property type="project" value="InterPro"/>
</dbReference>
<organism evidence="3 4">
    <name type="scientific">Gimesia maris</name>
    <dbReference type="NCBI Taxonomy" id="122"/>
    <lineage>
        <taxon>Bacteria</taxon>
        <taxon>Pseudomonadati</taxon>
        <taxon>Planctomycetota</taxon>
        <taxon>Planctomycetia</taxon>
        <taxon>Planctomycetales</taxon>
        <taxon>Planctomycetaceae</taxon>
        <taxon>Gimesia</taxon>
    </lineage>
</organism>